<keyword evidence="1" id="KW-0175">Coiled coil</keyword>
<feature type="chain" id="PRO_5017444561" evidence="3">
    <location>
        <begin position="20"/>
        <end position="146"/>
    </location>
</feature>
<proteinExistence type="predicted"/>
<comment type="caution">
    <text evidence="4">The sequence shown here is derived from an EMBL/GenBank/DDBJ whole genome shotgun (WGS) entry which is preliminary data.</text>
</comment>
<dbReference type="InterPro" id="IPR012899">
    <property type="entry name" value="LTXXQ"/>
</dbReference>
<protein>
    <submittedName>
        <fullName evidence="4">Uncharacterized protein</fullName>
    </submittedName>
</protein>
<dbReference type="Pfam" id="PF07813">
    <property type="entry name" value="LTXXQ"/>
    <property type="match status" value="1"/>
</dbReference>
<organism evidence="4 5">
    <name type="scientific">Termititenax aidoneus</name>
    <dbReference type="NCBI Taxonomy" id="2218524"/>
    <lineage>
        <taxon>Bacteria</taxon>
        <taxon>Bacillati</taxon>
        <taxon>Candidatus Margulisiibacteriota</taxon>
        <taxon>Candidatus Termititenacia</taxon>
        <taxon>Candidatus Termititenacales</taxon>
        <taxon>Candidatus Termititenacaceae</taxon>
        <taxon>Candidatus Termititenax</taxon>
    </lineage>
</organism>
<evidence type="ECO:0000256" key="3">
    <source>
        <dbReference type="SAM" id="SignalP"/>
    </source>
</evidence>
<evidence type="ECO:0000256" key="2">
    <source>
        <dbReference type="SAM" id="MobiDB-lite"/>
    </source>
</evidence>
<feature type="region of interest" description="Disordered" evidence="2">
    <location>
        <begin position="123"/>
        <end position="146"/>
    </location>
</feature>
<dbReference type="Proteomes" id="UP000269352">
    <property type="component" value="Unassembled WGS sequence"/>
</dbReference>
<keyword evidence="5" id="KW-1185">Reference proteome</keyword>
<dbReference type="Gene3D" id="1.20.120.1490">
    <property type="match status" value="1"/>
</dbReference>
<evidence type="ECO:0000256" key="1">
    <source>
        <dbReference type="SAM" id="Coils"/>
    </source>
</evidence>
<dbReference type="GO" id="GO:0042597">
    <property type="term" value="C:periplasmic space"/>
    <property type="evidence" value="ECO:0007669"/>
    <property type="project" value="InterPro"/>
</dbReference>
<reference evidence="4 5" key="1">
    <citation type="journal article" date="2019" name="ISME J.">
        <title>Genome analyses of uncultured TG2/ZB3 bacteria in 'Margulisbacteria' specifically attached to ectosymbiotic spirochetes of protists in the termite gut.</title>
        <authorList>
            <person name="Utami Y.D."/>
            <person name="Kuwahara H."/>
            <person name="Igai K."/>
            <person name="Murakami T."/>
            <person name="Sugaya K."/>
            <person name="Morikawa T."/>
            <person name="Nagura Y."/>
            <person name="Yuki M."/>
            <person name="Deevong P."/>
            <person name="Inoue T."/>
            <person name="Kihara K."/>
            <person name="Lo N."/>
            <person name="Yamada A."/>
            <person name="Ohkuma M."/>
            <person name="Hongoh Y."/>
        </authorList>
    </citation>
    <scope>NUCLEOTIDE SEQUENCE [LARGE SCALE GENOMIC DNA]</scope>
    <source>
        <strain evidence="4">NkOx7-01</strain>
    </source>
</reference>
<feature type="signal peptide" evidence="3">
    <location>
        <begin position="1"/>
        <end position="19"/>
    </location>
</feature>
<accession>A0A388TAI0</accession>
<dbReference type="AlphaFoldDB" id="A0A388TAI0"/>
<sequence>MGKIKIGLAVMLLAAAVCAAPGGDREKGGHAGEFFKELNLTEAQTQQLENNRKAATKAMQDNQKNARKEYGSLFDELAKDNPDTGRIAQIKLNILALESKRLDSIIDNNSGLKKVLTKEQFAKFQEKQKDRDKKWKDTKAEKKQDK</sequence>
<evidence type="ECO:0000313" key="4">
    <source>
        <dbReference type="EMBL" id="GBR73443.1"/>
    </source>
</evidence>
<name>A0A388TAI0_TERA1</name>
<dbReference type="EMBL" id="BGZN01000011">
    <property type="protein sequence ID" value="GBR73443.1"/>
    <property type="molecule type" value="Genomic_DNA"/>
</dbReference>
<feature type="coiled-coil region" evidence="1">
    <location>
        <begin position="38"/>
        <end position="65"/>
    </location>
</feature>
<evidence type="ECO:0000313" key="5">
    <source>
        <dbReference type="Proteomes" id="UP000269352"/>
    </source>
</evidence>
<keyword evidence="3" id="KW-0732">Signal</keyword>
<gene>
    <name evidence="4" type="ORF">NO1_0826</name>
</gene>